<name>A0ABU0IU34_9CAUL</name>
<dbReference type="Pfam" id="PF00248">
    <property type="entry name" value="Aldo_ket_red"/>
    <property type="match status" value="1"/>
</dbReference>
<organism evidence="2 3">
    <name type="scientific">Caulobacter ginsengisoli</name>
    <dbReference type="NCBI Taxonomy" id="400775"/>
    <lineage>
        <taxon>Bacteria</taxon>
        <taxon>Pseudomonadati</taxon>
        <taxon>Pseudomonadota</taxon>
        <taxon>Alphaproteobacteria</taxon>
        <taxon>Caulobacterales</taxon>
        <taxon>Caulobacteraceae</taxon>
        <taxon>Caulobacter</taxon>
    </lineage>
</organism>
<evidence type="ECO:0000313" key="3">
    <source>
        <dbReference type="Proteomes" id="UP001228905"/>
    </source>
</evidence>
<sequence length="291" mass="30528">MTSQLSKLGLGSAQFGLDGSASPRSRPPEVEARDILSLAARANLGVLDTSGVYGRAESLLGDLLPRPVPFRVTLATARCDRGPDFIEAEARASLKRLAIERADAIIVPSAGDLLGPHGQGLWTRLLQMKDAGLFARIGVAVHASDDPVGVAKRFKPDLVQAPGSLLDQRLLADGTLARLAGMGVEVQLRSIFLNGLLFLPPDRIPAPLKGASGRLSKVRRMIAEGRSDPLQAALGFALSRPEASAVLVGVTSAAELNAVIAAAASPPPDLDWDDMAIDDPVALDPHRWAAA</sequence>
<comment type="caution">
    <text evidence="2">The sequence shown here is derived from an EMBL/GenBank/DDBJ whole genome shotgun (WGS) entry which is preliminary data.</text>
</comment>
<proteinExistence type="predicted"/>
<accession>A0ABU0IU34</accession>
<dbReference type="PANTHER" id="PTHR43312">
    <property type="entry name" value="D-THREO-ALDOSE 1-DEHYDROGENASE"/>
    <property type="match status" value="1"/>
</dbReference>
<keyword evidence="3" id="KW-1185">Reference proteome</keyword>
<evidence type="ECO:0000313" key="2">
    <source>
        <dbReference type="EMBL" id="MDQ0464866.1"/>
    </source>
</evidence>
<feature type="domain" description="NADP-dependent oxidoreductase" evidence="1">
    <location>
        <begin position="7"/>
        <end position="272"/>
    </location>
</feature>
<evidence type="ECO:0000259" key="1">
    <source>
        <dbReference type="Pfam" id="PF00248"/>
    </source>
</evidence>
<dbReference type="CDD" id="cd19097">
    <property type="entry name" value="AKR_unchar"/>
    <property type="match status" value="1"/>
</dbReference>
<dbReference type="Gene3D" id="3.20.20.100">
    <property type="entry name" value="NADP-dependent oxidoreductase domain"/>
    <property type="match status" value="1"/>
</dbReference>
<protein>
    <submittedName>
        <fullName evidence="2">Aryl-alcohol dehydrogenase-like predicted oxidoreductase</fullName>
    </submittedName>
</protein>
<reference evidence="2 3" key="1">
    <citation type="submission" date="2023-07" db="EMBL/GenBank/DDBJ databases">
        <title>Genomic Encyclopedia of Type Strains, Phase IV (KMG-IV): sequencing the most valuable type-strain genomes for metagenomic binning, comparative biology and taxonomic classification.</title>
        <authorList>
            <person name="Goeker M."/>
        </authorList>
    </citation>
    <scope>NUCLEOTIDE SEQUENCE [LARGE SCALE GENOMIC DNA]</scope>
    <source>
        <strain evidence="2 3">DSM 18695</strain>
    </source>
</reference>
<dbReference type="InterPro" id="IPR053135">
    <property type="entry name" value="AKR2_Oxidoreductase"/>
</dbReference>
<dbReference type="PANTHER" id="PTHR43312:SF1">
    <property type="entry name" value="NADP-DEPENDENT OXIDOREDUCTASE DOMAIN-CONTAINING PROTEIN"/>
    <property type="match status" value="1"/>
</dbReference>
<dbReference type="NCBIfam" id="NF011432">
    <property type="entry name" value="PRK14863.1"/>
    <property type="match status" value="1"/>
</dbReference>
<dbReference type="InterPro" id="IPR023210">
    <property type="entry name" value="NADP_OxRdtase_dom"/>
</dbReference>
<dbReference type="EMBL" id="JAUSVS010000005">
    <property type="protein sequence ID" value="MDQ0464866.1"/>
    <property type="molecule type" value="Genomic_DNA"/>
</dbReference>
<dbReference type="InterPro" id="IPR036812">
    <property type="entry name" value="NAD(P)_OxRdtase_dom_sf"/>
</dbReference>
<dbReference type="RefSeq" id="WP_307349841.1">
    <property type="nucleotide sequence ID" value="NZ_JAUSVS010000005.1"/>
</dbReference>
<dbReference type="SUPFAM" id="SSF51430">
    <property type="entry name" value="NAD(P)-linked oxidoreductase"/>
    <property type="match status" value="1"/>
</dbReference>
<gene>
    <name evidence="2" type="ORF">QO010_002650</name>
</gene>
<dbReference type="Proteomes" id="UP001228905">
    <property type="component" value="Unassembled WGS sequence"/>
</dbReference>